<accession>A0A6C0B4Q0</accession>
<dbReference type="InterPro" id="IPR012674">
    <property type="entry name" value="Calycin"/>
</dbReference>
<dbReference type="AlphaFoldDB" id="A0A6C0B4Q0"/>
<protein>
    <recommendedName>
        <fullName evidence="2">Lipocalin/cytosolic fatty-acid binding domain-containing protein</fullName>
    </recommendedName>
</protein>
<dbReference type="Gene3D" id="2.40.128.20">
    <property type="match status" value="1"/>
</dbReference>
<organism evidence="1">
    <name type="scientific">viral metagenome</name>
    <dbReference type="NCBI Taxonomy" id="1070528"/>
    <lineage>
        <taxon>unclassified sequences</taxon>
        <taxon>metagenomes</taxon>
        <taxon>organismal metagenomes</taxon>
    </lineage>
</organism>
<sequence length="138" mass="16516">MDRLLGDWRLKENVNFDNFLLFTQTSWLERRVALNCSIDVSIMCILKNPYIFSHYHKKVTSLFYNMDENIILDGKERLYDKIKKKHYLKDGIVNIDITGTIVNWKEQIYANNNNLIIKYIWLENNATKIATQEFIKHL</sequence>
<reference evidence="1" key="1">
    <citation type="journal article" date="2020" name="Nature">
        <title>Giant virus diversity and host interactions through global metagenomics.</title>
        <authorList>
            <person name="Schulz F."/>
            <person name="Roux S."/>
            <person name="Paez-Espino D."/>
            <person name="Jungbluth S."/>
            <person name="Walsh D.A."/>
            <person name="Denef V.J."/>
            <person name="McMahon K.D."/>
            <person name="Konstantinidis K.T."/>
            <person name="Eloe-Fadrosh E.A."/>
            <person name="Kyrpides N.C."/>
            <person name="Woyke T."/>
        </authorList>
    </citation>
    <scope>NUCLEOTIDE SEQUENCE</scope>
    <source>
        <strain evidence="1">GVMAG-M-3300009422-16</strain>
    </source>
</reference>
<evidence type="ECO:0008006" key="2">
    <source>
        <dbReference type="Google" id="ProtNLM"/>
    </source>
</evidence>
<dbReference type="EMBL" id="MN739062">
    <property type="protein sequence ID" value="QHS86791.1"/>
    <property type="molecule type" value="Genomic_DNA"/>
</dbReference>
<proteinExistence type="predicted"/>
<name>A0A6C0B4Q0_9ZZZZ</name>
<evidence type="ECO:0000313" key="1">
    <source>
        <dbReference type="EMBL" id="QHS86791.1"/>
    </source>
</evidence>